<evidence type="ECO:0000256" key="1">
    <source>
        <dbReference type="ARBA" id="ARBA00000012"/>
    </source>
</evidence>
<dbReference type="RefSeq" id="WP_141422727.1">
    <property type="nucleotide sequence ID" value="NZ_VIAR01000017.1"/>
</dbReference>
<comment type="function">
    <text evidence="12">Catalyzes the condensation of para-aminobenzoate (pABA) with 6-hydroxymethyl-7,8-dihydropterin diphosphate (DHPt-PP) to form 7,8-dihydropteroate (H2Pte), the immediate precursor of folate derivatives.</text>
</comment>
<dbReference type="SUPFAM" id="SSF51717">
    <property type="entry name" value="Dihydropteroate synthetase-like"/>
    <property type="match status" value="1"/>
</dbReference>
<evidence type="ECO:0000256" key="10">
    <source>
        <dbReference type="ARBA" id="ARBA00022909"/>
    </source>
</evidence>
<dbReference type="GO" id="GO:0046656">
    <property type="term" value="P:folic acid biosynthetic process"/>
    <property type="evidence" value="ECO:0007669"/>
    <property type="project" value="UniProtKB-KW"/>
</dbReference>
<dbReference type="Gene3D" id="3.20.20.20">
    <property type="entry name" value="Dihydropteroate synthase-like"/>
    <property type="match status" value="1"/>
</dbReference>
<protein>
    <recommendedName>
        <fullName evidence="6 12">Dihydropteroate synthase</fullName>
        <shortName evidence="12">DHPS</shortName>
        <ecNumber evidence="5 12">2.5.1.15</ecNumber>
    </recommendedName>
    <alternativeName>
        <fullName evidence="11 12">Dihydropteroate pyrophosphorylase</fullName>
    </alternativeName>
</protein>
<dbReference type="OrthoDB" id="9811744at2"/>
<evidence type="ECO:0000256" key="8">
    <source>
        <dbReference type="ARBA" id="ARBA00022723"/>
    </source>
</evidence>
<keyword evidence="7 12" id="KW-0808">Transferase</keyword>
<dbReference type="PANTHER" id="PTHR20941:SF1">
    <property type="entry name" value="FOLIC ACID SYNTHESIS PROTEIN FOL1"/>
    <property type="match status" value="1"/>
</dbReference>
<dbReference type="NCBIfam" id="TIGR01496">
    <property type="entry name" value="DHPS"/>
    <property type="match status" value="1"/>
</dbReference>
<dbReference type="InterPro" id="IPR045031">
    <property type="entry name" value="DHP_synth-like"/>
</dbReference>
<organism evidence="14 15">
    <name type="scientific">Haloflavibacter putidus</name>
    <dbReference type="NCBI Taxonomy" id="2576776"/>
    <lineage>
        <taxon>Bacteria</taxon>
        <taxon>Pseudomonadati</taxon>
        <taxon>Bacteroidota</taxon>
        <taxon>Flavobacteriia</taxon>
        <taxon>Flavobacteriales</taxon>
        <taxon>Flavobacteriaceae</taxon>
        <taxon>Haloflavibacter</taxon>
    </lineage>
</organism>
<evidence type="ECO:0000256" key="5">
    <source>
        <dbReference type="ARBA" id="ARBA00012458"/>
    </source>
</evidence>
<dbReference type="PANTHER" id="PTHR20941">
    <property type="entry name" value="FOLATE SYNTHESIS PROTEINS"/>
    <property type="match status" value="1"/>
</dbReference>
<dbReference type="GO" id="GO:0005829">
    <property type="term" value="C:cytosol"/>
    <property type="evidence" value="ECO:0007669"/>
    <property type="project" value="TreeGrafter"/>
</dbReference>
<dbReference type="Pfam" id="PF00809">
    <property type="entry name" value="Pterin_bind"/>
    <property type="match status" value="1"/>
</dbReference>
<evidence type="ECO:0000256" key="11">
    <source>
        <dbReference type="ARBA" id="ARBA00030193"/>
    </source>
</evidence>
<comment type="caution">
    <text evidence="14">The sequence shown here is derived from an EMBL/GenBank/DDBJ whole genome shotgun (WGS) entry which is preliminary data.</text>
</comment>
<dbReference type="AlphaFoldDB" id="A0A507ZCJ2"/>
<name>A0A507ZCJ2_9FLAO</name>
<keyword evidence="8 12" id="KW-0479">Metal-binding</keyword>
<evidence type="ECO:0000256" key="3">
    <source>
        <dbReference type="ARBA" id="ARBA00004763"/>
    </source>
</evidence>
<dbReference type="GO" id="GO:0004156">
    <property type="term" value="F:dihydropteroate synthase activity"/>
    <property type="evidence" value="ECO:0007669"/>
    <property type="project" value="UniProtKB-EC"/>
</dbReference>
<dbReference type="InterPro" id="IPR011005">
    <property type="entry name" value="Dihydropteroate_synth-like_sf"/>
</dbReference>
<evidence type="ECO:0000256" key="4">
    <source>
        <dbReference type="ARBA" id="ARBA00009503"/>
    </source>
</evidence>
<dbReference type="UniPathway" id="UPA00077">
    <property type="reaction ID" value="UER00156"/>
</dbReference>
<comment type="pathway">
    <text evidence="3 12">Cofactor biosynthesis; tetrahydrofolate biosynthesis; 7,8-dihydrofolate from 2-amino-4-hydroxy-6-hydroxymethyl-7,8-dihydropteridine diphosphate and 4-aminobenzoate: step 1/2.</text>
</comment>
<keyword evidence="10 12" id="KW-0289">Folate biosynthesis</keyword>
<reference evidence="14 15" key="1">
    <citation type="submission" date="2019-06" db="EMBL/GenBank/DDBJ databases">
        <title>Flavibacter putida gen. nov., sp. nov., a novel marine bacterium of the family Flavobacteriaceae isolated from coastal seawater.</title>
        <authorList>
            <person name="Feng X."/>
        </authorList>
    </citation>
    <scope>NUCLEOTIDE SEQUENCE [LARGE SCALE GENOMIC DNA]</scope>
    <source>
        <strain evidence="14 15">PLHSN227</strain>
    </source>
</reference>
<dbReference type="InterPro" id="IPR000489">
    <property type="entry name" value="Pterin-binding_dom"/>
</dbReference>
<evidence type="ECO:0000256" key="12">
    <source>
        <dbReference type="RuleBase" id="RU361205"/>
    </source>
</evidence>
<accession>A0A507ZCJ2</accession>
<evidence type="ECO:0000313" key="14">
    <source>
        <dbReference type="EMBL" id="TQD33648.1"/>
    </source>
</evidence>
<evidence type="ECO:0000313" key="15">
    <source>
        <dbReference type="Proteomes" id="UP000317169"/>
    </source>
</evidence>
<dbReference type="FunFam" id="3.20.20.20:FF:000006">
    <property type="entry name" value="Dihydropteroate synthase"/>
    <property type="match status" value="1"/>
</dbReference>
<dbReference type="GO" id="GO:0046872">
    <property type="term" value="F:metal ion binding"/>
    <property type="evidence" value="ECO:0007669"/>
    <property type="project" value="UniProtKB-KW"/>
</dbReference>
<keyword evidence="9 12" id="KW-0460">Magnesium</keyword>
<dbReference type="PROSITE" id="PS00792">
    <property type="entry name" value="DHPS_1"/>
    <property type="match status" value="1"/>
</dbReference>
<dbReference type="CDD" id="cd00739">
    <property type="entry name" value="DHPS"/>
    <property type="match status" value="1"/>
</dbReference>
<proteinExistence type="inferred from homology"/>
<dbReference type="EC" id="2.5.1.15" evidence="5 12"/>
<evidence type="ECO:0000256" key="7">
    <source>
        <dbReference type="ARBA" id="ARBA00022679"/>
    </source>
</evidence>
<comment type="catalytic activity">
    <reaction evidence="1">
        <text>(7,8-dihydropterin-6-yl)methyl diphosphate + 4-aminobenzoate = 7,8-dihydropteroate + diphosphate</text>
        <dbReference type="Rhea" id="RHEA:19949"/>
        <dbReference type="ChEBI" id="CHEBI:17836"/>
        <dbReference type="ChEBI" id="CHEBI:17839"/>
        <dbReference type="ChEBI" id="CHEBI:33019"/>
        <dbReference type="ChEBI" id="CHEBI:72950"/>
        <dbReference type="EC" id="2.5.1.15"/>
    </reaction>
</comment>
<feature type="domain" description="Pterin-binding" evidence="13">
    <location>
        <begin position="15"/>
        <end position="267"/>
    </location>
</feature>
<dbReference type="InterPro" id="IPR006390">
    <property type="entry name" value="DHP_synth_dom"/>
</dbReference>
<dbReference type="EMBL" id="VIAR01000017">
    <property type="protein sequence ID" value="TQD33648.1"/>
    <property type="molecule type" value="Genomic_DNA"/>
</dbReference>
<keyword evidence="15" id="KW-1185">Reference proteome</keyword>
<comment type="similarity">
    <text evidence="4 12">Belongs to the DHPS family.</text>
</comment>
<evidence type="ECO:0000256" key="6">
    <source>
        <dbReference type="ARBA" id="ARBA00016919"/>
    </source>
</evidence>
<sequence>MAINCAGNLVNLKTPKIMGILNLTPDSFYDGGKHKNQKQIIQHTTKMLHEGADFIDVGAYSSRPQAADVSVKEELNRLLPIINLLKEEFPEILLSVDTFRSEVAQEAVTAGACLVNDISAGSLDPKMMQVVSKLQVPYSMMHMRGTPKTMQNNTEYEDLLQEIIFYFTEKIAQARKAGINDIIIDPGFGFAKTREQNFELLQKMTLLKNLEIPILVGLSRKSMIYKTLGNKPEDALNGTSVVNTLALLGGASILRVHDVKEAKECVQLYTEFNQ</sequence>
<comment type="cofactor">
    <cofactor evidence="2 12">
        <name>Mg(2+)</name>
        <dbReference type="ChEBI" id="CHEBI:18420"/>
    </cofactor>
</comment>
<dbReference type="PROSITE" id="PS50972">
    <property type="entry name" value="PTERIN_BINDING"/>
    <property type="match status" value="1"/>
</dbReference>
<dbReference type="Proteomes" id="UP000317169">
    <property type="component" value="Unassembled WGS sequence"/>
</dbReference>
<evidence type="ECO:0000259" key="13">
    <source>
        <dbReference type="PROSITE" id="PS50972"/>
    </source>
</evidence>
<gene>
    <name evidence="14" type="primary">folP</name>
    <name evidence="14" type="ORF">FKR84_12875</name>
</gene>
<evidence type="ECO:0000256" key="9">
    <source>
        <dbReference type="ARBA" id="ARBA00022842"/>
    </source>
</evidence>
<dbReference type="GO" id="GO:0046654">
    <property type="term" value="P:tetrahydrofolate biosynthetic process"/>
    <property type="evidence" value="ECO:0007669"/>
    <property type="project" value="UniProtKB-UniPathway"/>
</dbReference>
<evidence type="ECO:0000256" key="2">
    <source>
        <dbReference type="ARBA" id="ARBA00001946"/>
    </source>
</evidence>